<reference evidence="3" key="1">
    <citation type="submission" date="2019-08" db="EMBL/GenBank/DDBJ databases">
        <title>Limnoglobus roseus gen. nov., sp. nov., a novel freshwater planctomycete with a giant genome from the family Gemmataceae.</title>
        <authorList>
            <person name="Kulichevskaya I.S."/>
            <person name="Naumoff D.G."/>
            <person name="Miroshnikov K."/>
            <person name="Ivanova A."/>
            <person name="Philippov D.A."/>
            <person name="Hakobyan A."/>
            <person name="Rijpstra I.C."/>
            <person name="Sinninghe Damste J.S."/>
            <person name="Liesack W."/>
            <person name="Dedysh S.N."/>
        </authorList>
    </citation>
    <scope>NUCLEOTIDE SEQUENCE [LARGE SCALE GENOMIC DNA]</scope>
    <source>
        <strain evidence="3">PX52</strain>
    </source>
</reference>
<dbReference type="KEGG" id="lrs:PX52LOC_06336"/>
<evidence type="ECO:0000313" key="2">
    <source>
        <dbReference type="EMBL" id="QEL19274.1"/>
    </source>
</evidence>
<dbReference type="EMBL" id="CP042425">
    <property type="protein sequence ID" value="QEL19274.1"/>
    <property type="molecule type" value="Genomic_DNA"/>
</dbReference>
<keyword evidence="3" id="KW-1185">Reference proteome</keyword>
<gene>
    <name evidence="2" type="ORF">PX52LOC_06336</name>
</gene>
<dbReference type="AlphaFoldDB" id="A0A5C1APW7"/>
<feature type="compositionally biased region" description="Polar residues" evidence="1">
    <location>
        <begin position="125"/>
        <end position="152"/>
    </location>
</feature>
<evidence type="ECO:0000256" key="1">
    <source>
        <dbReference type="SAM" id="MobiDB-lite"/>
    </source>
</evidence>
<organism evidence="2 3">
    <name type="scientific">Limnoglobus roseus</name>
    <dbReference type="NCBI Taxonomy" id="2598579"/>
    <lineage>
        <taxon>Bacteria</taxon>
        <taxon>Pseudomonadati</taxon>
        <taxon>Planctomycetota</taxon>
        <taxon>Planctomycetia</taxon>
        <taxon>Gemmatales</taxon>
        <taxon>Gemmataceae</taxon>
        <taxon>Limnoglobus</taxon>
    </lineage>
</organism>
<protein>
    <submittedName>
        <fullName evidence="2">Uncharacterized protein</fullName>
    </submittedName>
</protein>
<feature type="compositionally biased region" description="Low complexity" evidence="1">
    <location>
        <begin position="274"/>
        <end position="283"/>
    </location>
</feature>
<feature type="region of interest" description="Disordered" evidence="1">
    <location>
        <begin position="269"/>
        <end position="290"/>
    </location>
</feature>
<sequence>MIDTYPRRPSHFAHRFIRLMARTCAGNRIGPDACWLLTIIVMTEDAKRYSGPVSFYSTNLADQCGFSRSSMERARDRAASAGWLHYTPGTKGRAAMYWVTIPPEEEGKPDGPSDDDSVQMLRQVDAQSEQQPNSIRAQSDVESGQHVTHSLTSSSSSPFPKEDATRSGSLDPVDRTKSAKQKTKKPKADESEAFLTFWAAYPKREAKQDAIRAFHKLNPSPELLAVLLAAIDRQRRSSKWMSDNGKYITHAATWLNGRRWEDDVGPIQPPPTATNPNNATPAALRANGLL</sequence>
<evidence type="ECO:0000313" key="3">
    <source>
        <dbReference type="Proteomes" id="UP000324974"/>
    </source>
</evidence>
<proteinExistence type="predicted"/>
<accession>A0A5C1APW7</accession>
<dbReference type="Proteomes" id="UP000324974">
    <property type="component" value="Chromosome"/>
</dbReference>
<feature type="region of interest" description="Disordered" evidence="1">
    <location>
        <begin position="124"/>
        <end position="189"/>
    </location>
</feature>
<name>A0A5C1APW7_9BACT</name>